<dbReference type="EMBL" id="JBEXAC010000001">
    <property type="protein sequence ID" value="MET6996992.1"/>
    <property type="molecule type" value="Genomic_DNA"/>
</dbReference>
<dbReference type="PROSITE" id="PS51257">
    <property type="entry name" value="PROKAR_LIPOPROTEIN"/>
    <property type="match status" value="1"/>
</dbReference>
<evidence type="ECO:0000313" key="1">
    <source>
        <dbReference type="EMBL" id="MET6996992.1"/>
    </source>
</evidence>
<organism evidence="1 2">
    <name type="scientific">Chitinophaga defluvii</name>
    <dbReference type="NCBI Taxonomy" id="3163343"/>
    <lineage>
        <taxon>Bacteria</taxon>
        <taxon>Pseudomonadati</taxon>
        <taxon>Bacteroidota</taxon>
        <taxon>Chitinophagia</taxon>
        <taxon>Chitinophagales</taxon>
        <taxon>Chitinophagaceae</taxon>
        <taxon>Chitinophaga</taxon>
    </lineage>
</organism>
<reference evidence="1 2" key="1">
    <citation type="submission" date="2024-06" db="EMBL/GenBank/DDBJ databases">
        <title>Chitinophaga defluvii sp. nov., isolated from municipal sewage.</title>
        <authorList>
            <person name="Zhang L."/>
        </authorList>
    </citation>
    <scope>NUCLEOTIDE SEQUENCE [LARGE SCALE GENOMIC DNA]</scope>
    <source>
        <strain evidence="1 2">H8</strain>
    </source>
</reference>
<keyword evidence="2" id="KW-1185">Reference proteome</keyword>
<name>A0ABV2T1T5_9BACT</name>
<protein>
    <recommendedName>
        <fullName evidence="3">DUF4397 domain-containing protein</fullName>
    </recommendedName>
</protein>
<evidence type="ECO:0008006" key="3">
    <source>
        <dbReference type="Google" id="ProtNLM"/>
    </source>
</evidence>
<accession>A0ABV2T1T5</accession>
<evidence type="ECO:0000313" key="2">
    <source>
        <dbReference type="Proteomes" id="UP001549749"/>
    </source>
</evidence>
<sequence length="582" mass="63808">MKYNYARLFHLICLCAWLLSACKKDKLDHARDNRIIKDGQENSGVRLVNTNGYNQVIVNGDTLTNYVVITDPPEPGTNPWEYPGTRFFPKNGKLGNTWYLPRSLLLQDGTATVKVDIRSAKQAAYNMEFKVQEDYNLPMDYYLLKTKEEPYIVESPPSVVAVPRGVIAPARPDHFKIRVVNMAARLTSQFQDVENVALPLTLTWADGTRVNPATSNIAPGHYSEYIELPYGTCQFKLLTPSGTQVTAMPYNFTEGIDVIDPATSTITRPASGRPHTVTTALTFAPVMTYQPGGIYTIYIAPKTITIPYYNGNPGETVTMVQNAFDVITDASLPLNNTYARVQWVNALPGSKGLSLRLNGQKLGAAPAFGEVGEYAACIVGSAELITADAAGKPLATLSYALKEGLNYTAWVHEDTAGKVAITMVSNNLSGTYTRVGDNGQDATYSAYKKTYPFDIRFMNFCKDLPYVTFTEANGQSFGNRLCENLQPGIVPFGEIPYIGKGAASPAYEVKVYRSSPQVVPGTWLSDIPSIPSRALIAQPELYVRGTLPMHEPGIYTIALIGGYKQGTPAGEKARMIIVKHTK</sequence>
<dbReference type="RefSeq" id="WP_354659633.1">
    <property type="nucleotide sequence ID" value="NZ_JBEXAC010000001.1"/>
</dbReference>
<proteinExistence type="predicted"/>
<gene>
    <name evidence="1" type="ORF">ABR189_06415</name>
</gene>
<dbReference type="Proteomes" id="UP001549749">
    <property type="component" value="Unassembled WGS sequence"/>
</dbReference>
<comment type="caution">
    <text evidence="1">The sequence shown here is derived from an EMBL/GenBank/DDBJ whole genome shotgun (WGS) entry which is preliminary data.</text>
</comment>